<reference evidence="3 4" key="1">
    <citation type="submission" date="2024-12" db="EMBL/GenBank/DDBJ databases">
        <authorList>
            <person name="Lee Y."/>
        </authorList>
    </citation>
    <scope>NUCLEOTIDE SEQUENCE [LARGE SCALE GENOMIC DNA]</scope>
    <source>
        <strain evidence="3 4">03SUJ4</strain>
    </source>
</reference>
<dbReference type="InterPro" id="IPR036629">
    <property type="entry name" value="YjbJ_sf"/>
</dbReference>
<dbReference type="Proteomes" id="UP001634747">
    <property type="component" value="Unassembled WGS sequence"/>
</dbReference>
<evidence type="ECO:0000313" key="3">
    <source>
        <dbReference type="EMBL" id="MFN2974724.1"/>
    </source>
</evidence>
<accession>A0ABW9KJD4</accession>
<sequence length="109" mass="11118">MKALPWIVAGVGISAALIYIITNAPQPSYSTGDPDVDRLANKATAWGSKQRVQGAGDSVIGKAKQVFGEATGDYDTADSGAGDQTVGSIRNVAGKAANAVGDAVRDLNR</sequence>
<gene>
    <name evidence="3" type="ORF">ACK2TP_03025</name>
</gene>
<name>A0ABW9KJD4_9BACT</name>
<dbReference type="RefSeq" id="WP_263413720.1">
    <property type="nucleotide sequence ID" value="NZ_BAABBH010000001.1"/>
</dbReference>
<keyword evidence="4" id="KW-1185">Reference proteome</keyword>
<dbReference type="Gene3D" id="1.10.1470.10">
    <property type="entry name" value="YjbJ"/>
    <property type="match status" value="1"/>
</dbReference>
<dbReference type="SUPFAM" id="SSF69047">
    <property type="entry name" value="Hypothetical protein YjbJ"/>
    <property type="match status" value="1"/>
</dbReference>
<protein>
    <submittedName>
        <fullName evidence="3">CsbD family protein</fullName>
    </submittedName>
</protein>
<dbReference type="InterPro" id="IPR008462">
    <property type="entry name" value="CsbD"/>
</dbReference>
<evidence type="ECO:0000313" key="4">
    <source>
        <dbReference type="Proteomes" id="UP001634747"/>
    </source>
</evidence>
<feature type="domain" description="CsbD-like" evidence="2">
    <location>
        <begin position="51"/>
        <end position="100"/>
    </location>
</feature>
<dbReference type="Pfam" id="PF05532">
    <property type="entry name" value="CsbD"/>
    <property type="match status" value="1"/>
</dbReference>
<organism evidence="3 4">
    <name type="scientific">Terriglobus aquaticus</name>
    <dbReference type="NCBI Taxonomy" id="940139"/>
    <lineage>
        <taxon>Bacteria</taxon>
        <taxon>Pseudomonadati</taxon>
        <taxon>Acidobacteriota</taxon>
        <taxon>Terriglobia</taxon>
        <taxon>Terriglobales</taxon>
        <taxon>Acidobacteriaceae</taxon>
        <taxon>Terriglobus</taxon>
    </lineage>
</organism>
<dbReference type="EMBL" id="JBJYXY010000001">
    <property type="protein sequence ID" value="MFN2974724.1"/>
    <property type="molecule type" value="Genomic_DNA"/>
</dbReference>
<evidence type="ECO:0000259" key="2">
    <source>
        <dbReference type="Pfam" id="PF05532"/>
    </source>
</evidence>
<comment type="caution">
    <text evidence="3">The sequence shown here is derived from an EMBL/GenBank/DDBJ whole genome shotgun (WGS) entry which is preliminary data.</text>
</comment>
<proteinExistence type="inferred from homology"/>
<evidence type="ECO:0000256" key="1">
    <source>
        <dbReference type="ARBA" id="ARBA00009129"/>
    </source>
</evidence>
<comment type="similarity">
    <text evidence="1">Belongs to the UPF0337 (CsbD) family.</text>
</comment>